<dbReference type="InterPro" id="IPR003718">
    <property type="entry name" value="OsmC/Ohr_fam"/>
</dbReference>
<proteinExistence type="predicted"/>
<dbReference type="Gene3D" id="3.30.300.20">
    <property type="match status" value="1"/>
</dbReference>
<keyword evidence="2" id="KW-1185">Reference proteome</keyword>
<dbReference type="PATRIC" id="fig|1623450.3.peg.417"/>
<dbReference type="PANTHER" id="PTHR34352:SF1">
    <property type="entry name" value="PROTEIN YHFA"/>
    <property type="match status" value="1"/>
</dbReference>
<dbReference type="Pfam" id="PF02566">
    <property type="entry name" value="OsmC"/>
    <property type="match status" value="1"/>
</dbReference>
<evidence type="ECO:0000313" key="2">
    <source>
        <dbReference type="Proteomes" id="UP000066549"/>
    </source>
</evidence>
<dbReference type="NCBIfam" id="NF008009">
    <property type="entry name" value="PRK10738.1"/>
    <property type="match status" value="1"/>
</dbReference>
<dbReference type="Proteomes" id="UP000066549">
    <property type="component" value="Chromosome"/>
</dbReference>
<name>A0A0H4JAN5_9PROT</name>
<dbReference type="AlphaFoldDB" id="A0A0H4JAN5"/>
<gene>
    <name evidence="1" type="ORF">VI33_02095</name>
</gene>
<dbReference type="OrthoDB" id="9804010at2"/>
<evidence type="ECO:0000313" key="1">
    <source>
        <dbReference type="EMBL" id="AKO65562.1"/>
    </source>
</evidence>
<accession>A0A0H4JAN5</accession>
<dbReference type="EMBL" id="CP011002">
    <property type="protein sequence ID" value="AKO65562.1"/>
    <property type="molecule type" value="Genomic_DNA"/>
</dbReference>
<reference evidence="1 2" key="1">
    <citation type="submission" date="2015-03" db="EMBL/GenBank/DDBJ databases">
        <title>Comparative analysis of the OM43 clade including a novel species from Red Sea uncovers genomic and metabolic diversity among marine methylotrophs.</title>
        <authorList>
            <person name="Jimenez-Infante F."/>
            <person name="Ngugi D.K."/>
            <person name="Vinu M."/>
            <person name="Alam I."/>
            <person name="Kamau A."/>
            <person name="Blom J."/>
            <person name="Bajic V.B."/>
            <person name="Stingl U."/>
        </authorList>
    </citation>
    <scope>NUCLEOTIDE SEQUENCE [LARGE SCALE GENOMIC DNA]</scope>
    <source>
        <strain evidence="1 2">MBRSH7</strain>
    </source>
</reference>
<organism evidence="1 2">
    <name type="scientific">Methylophilales bacterium MBRS-H7</name>
    <dbReference type="NCBI Taxonomy" id="1623450"/>
    <lineage>
        <taxon>Bacteria</taxon>
        <taxon>Pseudomonadati</taxon>
        <taxon>Pseudomonadota</taxon>
        <taxon>Betaproteobacteria</taxon>
        <taxon>Nitrosomonadales</taxon>
        <taxon>OM43 clade</taxon>
    </lineage>
</organism>
<protein>
    <submittedName>
        <fullName evidence="1">Peroxiredoxin</fullName>
    </submittedName>
</protein>
<dbReference type="InterPro" id="IPR015946">
    <property type="entry name" value="KH_dom-like_a/b"/>
</dbReference>
<dbReference type="Gene3D" id="2.20.25.10">
    <property type="match status" value="1"/>
</dbReference>
<sequence length="138" mass="15051">MNLTVTWEQGVCFKAESESQHSLLMDGPEDLGGKDLGMRPMEVLLSGMGGCTSFDVVTILKKSRQDVTACQAVISSKRAETVPKVFTDIHIHFKVTGKDLNEKKVARAIELSATKYCSASIMLSKSVNITHGYEIIAT</sequence>
<dbReference type="InterPro" id="IPR036102">
    <property type="entry name" value="OsmC/Ohrsf"/>
</dbReference>
<dbReference type="PANTHER" id="PTHR34352">
    <property type="entry name" value="PROTEIN YHFA"/>
    <property type="match status" value="1"/>
</dbReference>
<dbReference type="SUPFAM" id="SSF82784">
    <property type="entry name" value="OsmC-like"/>
    <property type="match status" value="1"/>
</dbReference>